<evidence type="ECO:0000256" key="7">
    <source>
        <dbReference type="HAMAP-Rule" id="MF_01559"/>
    </source>
</evidence>
<dbReference type="PROSITE" id="PS00557">
    <property type="entry name" value="FMN_HYDROXY_ACID_DH_1"/>
    <property type="match status" value="1"/>
</dbReference>
<feature type="binding site" evidence="7">
    <location>
        <position position="155"/>
    </location>
    <ligand>
        <name>FMN</name>
        <dbReference type="ChEBI" id="CHEBI:58210"/>
    </ligand>
</feature>
<dbReference type="Proteomes" id="UP001049200">
    <property type="component" value="Unassembled WGS sequence"/>
</dbReference>
<name>A0ABS6QJU3_9PSED</name>
<dbReference type="InterPro" id="IPR037396">
    <property type="entry name" value="FMN_HAD"/>
</dbReference>
<sequence>MIISSASDYREAARRKLPRFLFDYIDGGAYAEHTLRANSADLTGISLRQRILKNVETLSLETTLFDQPLSMPIVLAPVGLTGMFARRGEVQAVKAAQNKGIPLCLSTVSVCSIEEVVAQSEQAIWFQLYVLKDRGFMRNALERAKAAGVKNLVFTVDMPTPGARYRDAHSGMSGPFASSRRMLQAMTRPDWAFNVGLMGRPHDLGNISKYLGKAVTLEDYMGWLANNFDPSISWSDLEWIRDFWKGPMIIKGILDPQDAKDAVSFGADGIVVSNHGGRQLDGVLSTTKALPPIKQAIGDDLTVLVDSGIRSGLDVVRMLALGAKGVLLGRSMAYALAADGQRGVENMLGIFAREMRVAMTLTGVTSIGQIDESTLVQAVNANAIHA</sequence>
<evidence type="ECO:0000256" key="3">
    <source>
        <dbReference type="ARBA" id="ARBA00022630"/>
    </source>
</evidence>
<comment type="similarity">
    <text evidence="7">Belongs to the FMN-dependent alpha-hydroxy acid dehydrogenase family.</text>
</comment>
<dbReference type="HAMAP" id="MF_01559">
    <property type="entry name" value="L_lact_dehydr"/>
    <property type="match status" value="1"/>
</dbReference>
<dbReference type="CDD" id="cd02809">
    <property type="entry name" value="alpha_hydroxyacid_oxid_FMN"/>
    <property type="match status" value="1"/>
</dbReference>
<dbReference type="InterPro" id="IPR000262">
    <property type="entry name" value="FMN-dep_DH"/>
</dbReference>
<feature type="binding site" evidence="7">
    <location>
        <position position="251"/>
    </location>
    <ligand>
        <name>FMN</name>
        <dbReference type="ChEBI" id="CHEBI:58210"/>
    </ligand>
</feature>
<dbReference type="EMBL" id="JAHSTU010000001">
    <property type="protein sequence ID" value="MBV4519210.1"/>
    <property type="molecule type" value="Genomic_DNA"/>
</dbReference>
<feature type="binding site" evidence="7">
    <location>
        <position position="24"/>
    </location>
    <ligand>
        <name>substrate</name>
    </ligand>
</feature>
<dbReference type="Pfam" id="PF01070">
    <property type="entry name" value="FMN_dh"/>
    <property type="match status" value="1"/>
</dbReference>
<feature type="binding site" evidence="7">
    <location>
        <position position="129"/>
    </location>
    <ligand>
        <name>substrate</name>
    </ligand>
</feature>
<dbReference type="PROSITE" id="PS51349">
    <property type="entry name" value="FMN_HYDROXY_ACID_DH_2"/>
    <property type="match status" value="1"/>
</dbReference>
<gene>
    <name evidence="7 9" type="primary">lldD</name>
    <name evidence="9" type="ORF">KVG88_03985</name>
</gene>
<keyword evidence="2 7" id="KW-1003">Cell membrane</keyword>
<feature type="active site" description="Proton acceptor" evidence="7">
    <location>
        <position position="275"/>
    </location>
</feature>
<dbReference type="EC" id="1.1.-.-" evidence="7"/>
<feature type="binding site" evidence="7">
    <location>
        <position position="127"/>
    </location>
    <ligand>
        <name>FMN</name>
        <dbReference type="ChEBI" id="CHEBI:58210"/>
    </ligand>
</feature>
<dbReference type="PIRSF" id="PIRSF000138">
    <property type="entry name" value="Al-hdrx_acd_dh"/>
    <property type="match status" value="1"/>
</dbReference>
<keyword evidence="10" id="KW-1185">Reference proteome</keyword>
<accession>A0ABS6QJU3</accession>
<protein>
    <recommendedName>
        <fullName evidence="7">L-lactate dehydrogenase</fullName>
        <ecNumber evidence="7">1.1.-.-</ecNumber>
    </recommendedName>
</protein>
<proteinExistence type="inferred from homology"/>
<feature type="binding site" evidence="7">
    <location>
        <begin position="306"/>
        <end position="330"/>
    </location>
    <ligand>
        <name>FMN</name>
        <dbReference type="ChEBI" id="CHEBI:58210"/>
    </ligand>
</feature>
<feature type="domain" description="FMN hydroxy acid dehydrogenase" evidence="8">
    <location>
        <begin position="1"/>
        <end position="380"/>
    </location>
</feature>
<dbReference type="NCBIfam" id="NF033901">
    <property type="entry name" value="L_lactate_LldD"/>
    <property type="match status" value="1"/>
</dbReference>
<dbReference type="InterPro" id="IPR020920">
    <property type="entry name" value="LldD"/>
</dbReference>
<evidence type="ECO:0000313" key="10">
    <source>
        <dbReference type="Proteomes" id="UP001049200"/>
    </source>
</evidence>
<comment type="subcellular location">
    <subcellularLocation>
        <location evidence="7">Cell membrane</location>
        <topology evidence="7">Peripheral membrane protein</topology>
    </subcellularLocation>
</comment>
<evidence type="ECO:0000256" key="5">
    <source>
        <dbReference type="ARBA" id="ARBA00023002"/>
    </source>
</evidence>
<comment type="function">
    <text evidence="7">Catalyzes the conversion of L-lactate to pyruvate. Is coupled to the respiratory chain.</text>
</comment>
<comment type="catalytic activity">
    <reaction evidence="7">
        <text>(S)-lactate + A = pyruvate + AH2</text>
        <dbReference type="Rhea" id="RHEA:45816"/>
        <dbReference type="ChEBI" id="CHEBI:13193"/>
        <dbReference type="ChEBI" id="CHEBI:15361"/>
        <dbReference type="ChEBI" id="CHEBI:16651"/>
        <dbReference type="ChEBI" id="CHEBI:17499"/>
    </reaction>
</comment>
<dbReference type="PANTHER" id="PTHR10578">
    <property type="entry name" value="S -2-HYDROXY-ACID OXIDASE-RELATED"/>
    <property type="match status" value="1"/>
</dbReference>
<dbReference type="PANTHER" id="PTHR10578:SF85">
    <property type="entry name" value="L-LACTATE DEHYDROGENASE"/>
    <property type="match status" value="1"/>
</dbReference>
<evidence type="ECO:0000256" key="2">
    <source>
        <dbReference type="ARBA" id="ARBA00022475"/>
    </source>
</evidence>
<keyword evidence="4 7" id="KW-0288">FMN</keyword>
<comment type="subunit">
    <text evidence="7">Homotetramer.</text>
</comment>
<comment type="caution">
    <text evidence="9">The sequence shown here is derived from an EMBL/GenBank/DDBJ whole genome shotgun (WGS) entry which is preliminary data.</text>
</comment>
<evidence type="ECO:0000256" key="6">
    <source>
        <dbReference type="ARBA" id="ARBA00023136"/>
    </source>
</evidence>
<dbReference type="NCBIfam" id="NF008398">
    <property type="entry name" value="PRK11197.1"/>
    <property type="match status" value="1"/>
</dbReference>
<reference evidence="9" key="1">
    <citation type="submission" date="2021-06" db="EMBL/GenBank/DDBJ databases">
        <title>Updating the genus Pseudomonas: Description of 43 new species and partition of the Pseudomonas putida group.</title>
        <authorList>
            <person name="Girard L."/>
            <person name="Lood C."/>
            <person name="Vandamme P."/>
            <person name="Rokni-Zadeh H."/>
            <person name="Van Noort V."/>
            <person name="Hofte M."/>
            <person name="Lavigne R."/>
            <person name="De Mot R."/>
        </authorList>
    </citation>
    <scope>NUCLEOTIDE SEQUENCE</scope>
    <source>
        <strain evidence="9">SWRI74</strain>
    </source>
</reference>
<dbReference type="RefSeq" id="WP_217870394.1">
    <property type="nucleotide sequence ID" value="NZ_JAHSTU010000001.1"/>
</dbReference>
<keyword evidence="3 7" id="KW-0285">Flavoprotein</keyword>
<keyword evidence="5 7" id="KW-0560">Oxidoreductase</keyword>
<feature type="binding site" evidence="7">
    <location>
        <position position="278"/>
    </location>
    <ligand>
        <name>substrate</name>
    </ligand>
</feature>
<dbReference type="InterPro" id="IPR008259">
    <property type="entry name" value="FMN_hydac_DH_AS"/>
</dbReference>
<comment type="cofactor">
    <cofactor evidence="1 7">
        <name>FMN</name>
        <dbReference type="ChEBI" id="CHEBI:58210"/>
    </cofactor>
</comment>
<evidence type="ECO:0000256" key="4">
    <source>
        <dbReference type="ARBA" id="ARBA00022643"/>
    </source>
</evidence>
<evidence type="ECO:0000256" key="1">
    <source>
        <dbReference type="ARBA" id="ARBA00001917"/>
    </source>
</evidence>
<dbReference type="InterPro" id="IPR012133">
    <property type="entry name" value="Alpha-hydoxy_acid_DH_FMN"/>
</dbReference>
<organism evidence="9 10">
    <name type="scientific">Pseudomonas azerbaijanoccidentalis</name>
    <dbReference type="NCBI Taxonomy" id="2842347"/>
    <lineage>
        <taxon>Bacteria</taxon>
        <taxon>Pseudomonadati</taxon>
        <taxon>Pseudomonadota</taxon>
        <taxon>Gammaproteobacteria</taxon>
        <taxon>Pseudomonadales</taxon>
        <taxon>Pseudomonadaceae</taxon>
        <taxon>Pseudomonas</taxon>
    </lineage>
</organism>
<feature type="binding site" evidence="7">
    <location>
        <position position="106"/>
    </location>
    <ligand>
        <name>FMN</name>
        <dbReference type="ChEBI" id="CHEBI:58210"/>
    </ligand>
</feature>
<evidence type="ECO:0000313" key="9">
    <source>
        <dbReference type="EMBL" id="MBV4519210.1"/>
    </source>
</evidence>
<evidence type="ECO:0000259" key="8">
    <source>
        <dbReference type="PROSITE" id="PS51349"/>
    </source>
</evidence>
<keyword evidence="6 7" id="KW-0472">Membrane</keyword>
<feature type="binding site" evidence="7">
    <location>
        <position position="164"/>
    </location>
    <ligand>
        <name>substrate</name>
    </ligand>
</feature>